<dbReference type="InterPro" id="IPR006603">
    <property type="entry name" value="PQ-loop_rpt"/>
</dbReference>
<keyword evidence="4 5" id="KW-0472">Membrane</keyword>
<feature type="transmembrane region" description="Helical" evidence="5">
    <location>
        <begin position="42"/>
        <end position="62"/>
    </location>
</feature>
<feature type="transmembrane region" description="Helical" evidence="5">
    <location>
        <begin position="12"/>
        <end position="30"/>
    </location>
</feature>
<dbReference type="EMBL" id="KN846951">
    <property type="protein sequence ID" value="KIV86337.1"/>
    <property type="molecule type" value="Genomic_DNA"/>
</dbReference>
<feature type="transmembrane region" description="Helical" evidence="5">
    <location>
        <begin position="162"/>
        <end position="182"/>
    </location>
</feature>
<gene>
    <name evidence="6" type="ORF">PV11_01954</name>
</gene>
<accession>A0A0D1YUR8</accession>
<dbReference type="Proteomes" id="UP000053599">
    <property type="component" value="Unassembled WGS sequence"/>
</dbReference>
<feature type="transmembrane region" description="Helical" evidence="5">
    <location>
        <begin position="138"/>
        <end position="156"/>
    </location>
</feature>
<evidence type="ECO:0000313" key="7">
    <source>
        <dbReference type="Proteomes" id="UP000053599"/>
    </source>
</evidence>
<dbReference type="AlphaFoldDB" id="A0A0D1YUR8"/>
<dbReference type="PANTHER" id="PTHR14856">
    <property type="entry name" value="PQ-LOOP REPEAT-CONTAINING PROTEIN 1-LIKE PROTEIN"/>
    <property type="match status" value="1"/>
</dbReference>
<dbReference type="InterPro" id="IPR052241">
    <property type="entry name" value="SLC66/Scramblase_ANY1"/>
</dbReference>
<dbReference type="SMART" id="SM00679">
    <property type="entry name" value="CTNS"/>
    <property type="match status" value="2"/>
</dbReference>
<evidence type="ECO:0000256" key="1">
    <source>
        <dbReference type="ARBA" id="ARBA00004141"/>
    </source>
</evidence>
<proteinExistence type="predicted"/>
<dbReference type="GO" id="GO:0045332">
    <property type="term" value="P:phospholipid translocation"/>
    <property type="evidence" value="ECO:0007669"/>
    <property type="project" value="TreeGrafter"/>
</dbReference>
<organism evidence="6 7">
    <name type="scientific">Exophiala sideris</name>
    <dbReference type="NCBI Taxonomy" id="1016849"/>
    <lineage>
        <taxon>Eukaryota</taxon>
        <taxon>Fungi</taxon>
        <taxon>Dikarya</taxon>
        <taxon>Ascomycota</taxon>
        <taxon>Pezizomycotina</taxon>
        <taxon>Eurotiomycetes</taxon>
        <taxon>Chaetothyriomycetidae</taxon>
        <taxon>Chaetothyriales</taxon>
        <taxon>Herpotrichiellaceae</taxon>
        <taxon>Exophiala</taxon>
    </lineage>
</organism>
<name>A0A0D1YUR8_9EURO</name>
<dbReference type="GO" id="GO:0016020">
    <property type="term" value="C:membrane"/>
    <property type="evidence" value="ECO:0007669"/>
    <property type="project" value="UniProtKB-SubCell"/>
</dbReference>
<evidence type="ECO:0000256" key="3">
    <source>
        <dbReference type="ARBA" id="ARBA00022989"/>
    </source>
</evidence>
<reference evidence="6 7" key="1">
    <citation type="submission" date="2015-01" db="EMBL/GenBank/DDBJ databases">
        <title>The Genome Sequence of Exophiala sideris CBS121828.</title>
        <authorList>
            <consortium name="The Broad Institute Genomics Platform"/>
            <person name="Cuomo C."/>
            <person name="de Hoog S."/>
            <person name="Gorbushina A."/>
            <person name="Stielow B."/>
            <person name="Teixiera M."/>
            <person name="Abouelleil A."/>
            <person name="Chapman S.B."/>
            <person name="Priest M."/>
            <person name="Young S.K."/>
            <person name="Wortman J."/>
            <person name="Nusbaum C."/>
            <person name="Birren B."/>
        </authorList>
    </citation>
    <scope>NUCLEOTIDE SEQUENCE [LARGE SCALE GENOMIC DNA]</scope>
    <source>
        <strain evidence="6 7">CBS 121828</strain>
    </source>
</reference>
<evidence type="ECO:0000256" key="2">
    <source>
        <dbReference type="ARBA" id="ARBA00022692"/>
    </source>
</evidence>
<dbReference type="GO" id="GO:0042147">
    <property type="term" value="P:retrograde transport, endosome to Golgi"/>
    <property type="evidence" value="ECO:0007669"/>
    <property type="project" value="TreeGrafter"/>
</dbReference>
<evidence type="ECO:0000256" key="5">
    <source>
        <dbReference type="SAM" id="Phobius"/>
    </source>
</evidence>
<dbReference type="FunFam" id="1.20.1280.290:FF:000005">
    <property type="entry name" value="PQ-loop repeat-containing protein 1"/>
    <property type="match status" value="1"/>
</dbReference>
<dbReference type="STRING" id="1016849.A0A0D1YUR8"/>
<keyword evidence="2 5" id="KW-0812">Transmembrane</keyword>
<evidence type="ECO:0000256" key="4">
    <source>
        <dbReference type="ARBA" id="ARBA00023136"/>
    </source>
</evidence>
<dbReference type="HOGENOM" id="CLU_049047_3_0_1"/>
<comment type="subcellular location">
    <subcellularLocation>
        <location evidence="1">Membrane</location>
        <topology evidence="1">Multi-pass membrane protein</topology>
    </subcellularLocation>
</comment>
<evidence type="ECO:0000313" key="6">
    <source>
        <dbReference type="EMBL" id="KIV86337.1"/>
    </source>
</evidence>
<keyword evidence="3 5" id="KW-1133">Transmembrane helix</keyword>
<dbReference type="OrthoDB" id="292213at2759"/>
<dbReference type="PANTHER" id="PTHR14856:SF9">
    <property type="entry name" value="PQ-LOOP REPEAT-CONTAINING PROTEIN 1"/>
    <property type="match status" value="1"/>
</dbReference>
<dbReference type="GO" id="GO:0005768">
    <property type="term" value="C:endosome"/>
    <property type="evidence" value="ECO:0007669"/>
    <property type="project" value="TreeGrafter"/>
</dbReference>
<evidence type="ECO:0008006" key="8">
    <source>
        <dbReference type="Google" id="ProtNLM"/>
    </source>
</evidence>
<sequence length="255" mass="28684">MLGVLSVVVDYFAPVFLILSPITSYADQIFSIHRKKTSDGFSLDIPLIMLVASILKVFYWFGAYYDKALLAQASLMIVVQSVLLKVALDNRAPSGARDGLQHTPFHGYSAENGLKDLLSGRRPYDFWQWSSAKPYFQFLSYLAGGLLIVHVFLPFLSRSPAYIALLGYVGLAVEAILPIPQIVKNHQARSCKGFRLSVIINWLAGDAMKMSYFFLSKEFIPWPFRLCGIFQAFCDSYLGLQFYMYGRGPAVQTFP</sequence>
<dbReference type="Pfam" id="PF04193">
    <property type="entry name" value="PQ-loop"/>
    <property type="match status" value="2"/>
</dbReference>
<dbReference type="Gene3D" id="1.20.1280.290">
    <property type="match status" value="1"/>
</dbReference>
<dbReference type="GO" id="GO:0005829">
    <property type="term" value="C:cytosol"/>
    <property type="evidence" value="ECO:0007669"/>
    <property type="project" value="GOC"/>
</dbReference>
<protein>
    <recommendedName>
        <fullName evidence="8">PQ-loop repeat-containing protein 1</fullName>
    </recommendedName>
</protein>
<dbReference type="GO" id="GO:0005802">
    <property type="term" value="C:trans-Golgi network"/>
    <property type="evidence" value="ECO:0007669"/>
    <property type="project" value="TreeGrafter"/>
</dbReference>